<evidence type="ECO:0000313" key="2">
    <source>
        <dbReference type="Proteomes" id="UP001056778"/>
    </source>
</evidence>
<dbReference type="EMBL" id="CM043020">
    <property type="protein sequence ID" value="KAI4459160.1"/>
    <property type="molecule type" value="Genomic_DNA"/>
</dbReference>
<dbReference type="Proteomes" id="UP001056778">
    <property type="component" value="Chromosome 6"/>
</dbReference>
<accession>A0ACB9SX91</accession>
<organism evidence="1 2">
    <name type="scientific">Holotrichia oblita</name>
    <name type="common">Chafer beetle</name>
    <dbReference type="NCBI Taxonomy" id="644536"/>
    <lineage>
        <taxon>Eukaryota</taxon>
        <taxon>Metazoa</taxon>
        <taxon>Ecdysozoa</taxon>
        <taxon>Arthropoda</taxon>
        <taxon>Hexapoda</taxon>
        <taxon>Insecta</taxon>
        <taxon>Pterygota</taxon>
        <taxon>Neoptera</taxon>
        <taxon>Endopterygota</taxon>
        <taxon>Coleoptera</taxon>
        <taxon>Polyphaga</taxon>
        <taxon>Scarabaeiformia</taxon>
        <taxon>Scarabaeidae</taxon>
        <taxon>Melolonthinae</taxon>
        <taxon>Holotrichia</taxon>
    </lineage>
</organism>
<keyword evidence="2" id="KW-1185">Reference proteome</keyword>
<proteinExistence type="predicted"/>
<comment type="caution">
    <text evidence="1">The sequence shown here is derived from an EMBL/GenBank/DDBJ whole genome shotgun (WGS) entry which is preliminary data.</text>
</comment>
<gene>
    <name evidence="1" type="ORF">MML48_6g00010489</name>
</gene>
<sequence>MEIRYQDVVILLGSLTLCLYLYIKWVYNYWGRRNVPYQKPSFPFGNFEPLWATKVGFHQTIANIYQDLKVKGHKFGGLFSLLRPTFIPVDLDIVKHILIRDFQHFVDRGVYYHEQADPLSANLFTVEGDKWRSLRTRLTPTFTSGKMKNMFQTVMDCGQGLEDEVAKRFKNKQPLDIKEIGALFTTNVIGSCGFGLDCNCFENPNNDFRHHTRKIFDGGIGRLTRTLLTLTFPSLCKRLGVVVFSDDTTKFYTDVMKNIVDHREANNVKRDDFVQLLLNMKNKTTSDGNAFTFNEIAAQAFLFFLAGFETSSSTMTFAFYEMAKDQGIQDKAREEIRRVIAKHDGKITYEGIMEMTYLSQIFDEALRKYPIVGTLDRIVTKDYKIPGEDLVLKKGTKILISQQGIHHDPEYFPNPEKFDPDRFTPENREKLHACAYMPFGEGPRICIGLRFGIMQAKIGMALMLKDYKYTLHPNNLDMVLSTKTPFLAPAGQVLLNINKVD</sequence>
<name>A0ACB9SX91_HOLOL</name>
<protein>
    <submittedName>
        <fullName evidence="1">Cytochrome p450</fullName>
    </submittedName>
</protein>
<evidence type="ECO:0000313" key="1">
    <source>
        <dbReference type="EMBL" id="KAI4459160.1"/>
    </source>
</evidence>
<reference evidence="1" key="1">
    <citation type="submission" date="2022-04" db="EMBL/GenBank/DDBJ databases">
        <title>Chromosome-scale genome assembly of Holotrichia oblita Faldermann.</title>
        <authorList>
            <person name="Rongchong L."/>
        </authorList>
    </citation>
    <scope>NUCLEOTIDE SEQUENCE</scope>
    <source>
        <strain evidence="1">81SQS9</strain>
    </source>
</reference>